<accession>A0A9P4NZ77</accession>
<dbReference type="InterPro" id="IPR015424">
    <property type="entry name" value="PyrdxlP-dep_Trfase"/>
</dbReference>
<dbReference type="Proteomes" id="UP000800235">
    <property type="component" value="Unassembled WGS sequence"/>
</dbReference>
<dbReference type="EMBL" id="MU007018">
    <property type="protein sequence ID" value="KAF2434053.1"/>
    <property type="molecule type" value="Genomic_DNA"/>
</dbReference>
<dbReference type="PANTHER" id="PTHR43586:SF21">
    <property type="entry name" value="PYRIDOXAL PHOSPHATE (PLP)-DEPENDENT ASPARTATE AMINOTRANSFERASE SUPERFAMILY"/>
    <property type="match status" value="1"/>
</dbReference>
<dbReference type="InterPro" id="IPR015421">
    <property type="entry name" value="PyrdxlP-dep_Trfase_major"/>
</dbReference>
<feature type="domain" description="Aminotransferase class V" evidence="1">
    <location>
        <begin position="23"/>
        <end position="394"/>
    </location>
</feature>
<gene>
    <name evidence="2" type="ORF">EJ08DRAFT_22243</name>
</gene>
<protein>
    <submittedName>
        <fullName evidence="2">PLP-dependent transferase</fullName>
    </submittedName>
</protein>
<reference evidence="2" key="1">
    <citation type="journal article" date="2020" name="Stud. Mycol.">
        <title>101 Dothideomycetes genomes: a test case for predicting lifestyles and emergence of pathogens.</title>
        <authorList>
            <person name="Haridas S."/>
            <person name="Albert R."/>
            <person name="Binder M."/>
            <person name="Bloem J."/>
            <person name="Labutti K."/>
            <person name="Salamov A."/>
            <person name="Andreopoulos B."/>
            <person name="Baker S."/>
            <person name="Barry K."/>
            <person name="Bills G."/>
            <person name="Bluhm B."/>
            <person name="Cannon C."/>
            <person name="Castanera R."/>
            <person name="Culley D."/>
            <person name="Daum C."/>
            <person name="Ezra D."/>
            <person name="Gonzalez J."/>
            <person name="Henrissat B."/>
            <person name="Kuo A."/>
            <person name="Liang C."/>
            <person name="Lipzen A."/>
            <person name="Lutzoni F."/>
            <person name="Magnuson J."/>
            <person name="Mondo S."/>
            <person name="Nolan M."/>
            <person name="Ohm R."/>
            <person name="Pangilinan J."/>
            <person name="Park H.-J."/>
            <person name="Ramirez L."/>
            <person name="Alfaro M."/>
            <person name="Sun H."/>
            <person name="Tritt A."/>
            <person name="Yoshinaga Y."/>
            <person name="Zwiers L.-H."/>
            <person name="Turgeon B."/>
            <person name="Goodwin S."/>
            <person name="Spatafora J."/>
            <person name="Crous P."/>
            <person name="Grigoriev I."/>
        </authorList>
    </citation>
    <scope>NUCLEOTIDE SEQUENCE</scope>
    <source>
        <strain evidence="2">CBS 130266</strain>
    </source>
</reference>
<dbReference type="Gene3D" id="3.90.1150.10">
    <property type="entry name" value="Aspartate Aminotransferase, domain 1"/>
    <property type="match status" value="1"/>
</dbReference>
<dbReference type="PANTHER" id="PTHR43586">
    <property type="entry name" value="CYSTEINE DESULFURASE"/>
    <property type="match status" value="1"/>
</dbReference>
<organism evidence="2 3">
    <name type="scientific">Tothia fuscella</name>
    <dbReference type="NCBI Taxonomy" id="1048955"/>
    <lineage>
        <taxon>Eukaryota</taxon>
        <taxon>Fungi</taxon>
        <taxon>Dikarya</taxon>
        <taxon>Ascomycota</taxon>
        <taxon>Pezizomycotina</taxon>
        <taxon>Dothideomycetes</taxon>
        <taxon>Pleosporomycetidae</taxon>
        <taxon>Venturiales</taxon>
        <taxon>Cylindrosympodiaceae</taxon>
        <taxon>Tothia</taxon>
    </lineage>
</organism>
<comment type="caution">
    <text evidence="2">The sequence shown here is derived from an EMBL/GenBank/DDBJ whole genome shotgun (WGS) entry which is preliminary data.</text>
</comment>
<dbReference type="InterPro" id="IPR000192">
    <property type="entry name" value="Aminotrans_V_dom"/>
</dbReference>
<dbReference type="AlphaFoldDB" id="A0A9P4NZ77"/>
<dbReference type="GO" id="GO:0016740">
    <property type="term" value="F:transferase activity"/>
    <property type="evidence" value="ECO:0007669"/>
    <property type="project" value="UniProtKB-KW"/>
</dbReference>
<dbReference type="OrthoDB" id="420046at2759"/>
<proteinExistence type="predicted"/>
<evidence type="ECO:0000259" key="1">
    <source>
        <dbReference type="Pfam" id="PF00266"/>
    </source>
</evidence>
<dbReference type="SUPFAM" id="SSF53383">
    <property type="entry name" value="PLP-dependent transferases"/>
    <property type="match status" value="1"/>
</dbReference>
<keyword evidence="3" id="KW-1185">Reference proteome</keyword>
<dbReference type="Pfam" id="PF00266">
    <property type="entry name" value="Aminotran_5"/>
    <property type="match status" value="1"/>
</dbReference>
<dbReference type="Gene3D" id="3.40.640.10">
    <property type="entry name" value="Type I PLP-dependent aspartate aminotransferase-like (Major domain)"/>
    <property type="match status" value="1"/>
</dbReference>
<evidence type="ECO:0000313" key="3">
    <source>
        <dbReference type="Proteomes" id="UP000800235"/>
    </source>
</evidence>
<name>A0A9P4NZ77_9PEZI</name>
<evidence type="ECO:0000313" key="2">
    <source>
        <dbReference type="EMBL" id="KAF2434053.1"/>
    </source>
</evidence>
<keyword evidence="2" id="KW-0808">Transferase</keyword>
<dbReference type="InterPro" id="IPR015422">
    <property type="entry name" value="PyrdxlP-dep_Trfase_small"/>
</dbReference>
<sequence length="409" mass="45312">MMAPAFDVTKARAQFPSLKQDQVYFDNAGGSQTLGTVIESISDYLSNNNVQMGASYAIGQKSTNLFREGCKAGARYINAEDDEVVDQPPVLGPSTTQLFCNLSYALKFSPGDELILSKLDHEANLASWVSIAERLNLKIIWWTVPPTTNPKLNPSDLQKLLTPRTKLVACTHTSNILGTLNPIAQIAEVVHTIPGALLVVDGVAHAPHRAIDVKELGVDFYAFSWYKCYGPHFSMLFASRVAQEQVGSLGMYFNPKESLGNKLALAGESYEFVQCLPRILEYLGGEDKGGFFEGVEAHEQALQKILLDFLNARDDVTIYGEKGYDSKIRVPTISFLIKGWGSRELVETVEKISPFGFRWGHFYSKRLCDEILQVGEEGVVRVSMVHYNTEEEIKGFVRVLGEVLETGKA</sequence>